<protein>
    <submittedName>
        <fullName evidence="1">Uncharacterized protein</fullName>
    </submittedName>
</protein>
<gene>
    <name evidence="1" type="ORF">ILYODFUR_011997</name>
</gene>
<feature type="non-terminal residue" evidence="1">
    <location>
        <position position="1"/>
    </location>
</feature>
<reference evidence="1 2" key="1">
    <citation type="submission" date="2021-06" db="EMBL/GenBank/DDBJ databases">
        <authorList>
            <person name="Palmer J.M."/>
        </authorList>
    </citation>
    <scope>NUCLEOTIDE SEQUENCE [LARGE SCALE GENOMIC DNA]</scope>
    <source>
        <strain evidence="2">if_2019</strain>
        <tissue evidence="1">Muscle</tissue>
    </source>
</reference>
<dbReference type="EMBL" id="JAHRIQ010024095">
    <property type="protein sequence ID" value="MEQ2228748.1"/>
    <property type="molecule type" value="Genomic_DNA"/>
</dbReference>
<accession>A0ABV0TA52</accession>
<dbReference type="Proteomes" id="UP001482620">
    <property type="component" value="Unassembled WGS sequence"/>
</dbReference>
<evidence type="ECO:0000313" key="2">
    <source>
        <dbReference type="Proteomes" id="UP001482620"/>
    </source>
</evidence>
<sequence length="61" mass="7192">DVAEDSMLAQVSQRKLVCSQHVEPPARVMEILRNYALCMDNQEQFKRRQEHLPPQTKNKKK</sequence>
<evidence type="ECO:0000313" key="1">
    <source>
        <dbReference type="EMBL" id="MEQ2228748.1"/>
    </source>
</evidence>
<keyword evidence="2" id="KW-1185">Reference proteome</keyword>
<organism evidence="1 2">
    <name type="scientific">Ilyodon furcidens</name>
    <name type="common">goldbreast splitfin</name>
    <dbReference type="NCBI Taxonomy" id="33524"/>
    <lineage>
        <taxon>Eukaryota</taxon>
        <taxon>Metazoa</taxon>
        <taxon>Chordata</taxon>
        <taxon>Craniata</taxon>
        <taxon>Vertebrata</taxon>
        <taxon>Euteleostomi</taxon>
        <taxon>Actinopterygii</taxon>
        <taxon>Neopterygii</taxon>
        <taxon>Teleostei</taxon>
        <taxon>Neoteleostei</taxon>
        <taxon>Acanthomorphata</taxon>
        <taxon>Ovalentaria</taxon>
        <taxon>Atherinomorphae</taxon>
        <taxon>Cyprinodontiformes</taxon>
        <taxon>Goodeidae</taxon>
        <taxon>Ilyodon</taxon>
    </lineage>
</organism>
<proteinExistence type="predicted"/>
<comment type="caution">
    <text evidence="1">The sequence shown here is derived from an EMBL/GenBank/DDBJ whole genome shotgun (WGS) entry which is preliminary data.</text>
</comment>
<name>A0ABV0TA52_9TELE</name>